<reference evidence="2 3" key="1">
    <citation type="journal article" date="2021" name="Nat. Commun.">
        <title>Genetic determinants of endophytism in the Arabidopsis root mycobiome.</title>
        <authorList>
            <person name="Mesny F."/>
            <person name="Miyauchi S."/>
            <person name="Thiergart T."/>
            <person name="Pickel B."/>
            <person name="Atanasova L."/>
            <person name="Karlsson M."/>
            <person name="Huettel B."/>
            <person name="Barry K.W."/>
            <person name="Haridas S."/>
            <person name="Chen C."/>
            <person name="Bauer D."/>
            <person name="Andreopoulos W."/>
            <person name="Pangilinan J."/>
            <person name="LaButti K."/>
            <person name="Riley R."/>
            <person name="Lipzen A."/>
            <person name="Clum A."/>
            <person name="Drula E."/>
            <person name="Henrissat B."/>
            <person name="Kohler A."/>
            <person name="Grigoriev I.V."/>
            <person name="Martin F.M."/>
            <person name="Hacquard S."/>
        </authorList>
    </citation>
    <scope>NUCLEOTIDE SEQUENCE [LARGE SCALE GENOMIC DNA]</scope>
    <source>
        <strain evidence="2 3">MPI-CAGE-CH-0241</strain>
    </source>
</reference>
<accession>A0A9P8WEX3</accession>
<keyword evidence="1" id="KW-1133">Transmembrane helix</keyword>
<feature type="transmembrane region" description="Helical" evidence="1">
    <location>
        <begin position="85"/>
        <end position="104"/>
    </location>
</feature>
<evidence type="ECO:0000313" key="2">
    <source>
        <dbReference type="EMBL" id="KAH6897092.1"/>
    </source>
</evidence>
<feature type="transmembrane region" description="Helical" evidence="1">
    <location>
        <begin position="56"/>
        <end position="73"/>
    </location>
</feature>
<name>A0A9P8WEX3_9HYPO</name>
<keyword evidence="1" id="KW-0812">Transmembrane</keyword>
<proteinExistence type="predicted"/>
<keyword evidence="1" id="KW-0472">Membrane</keyword>
<dbReference type="EMBL" id="JAGPYM010000003">
    <property type="protein sequence ID" value="KAH6897092.1"/>
    <property type="molecule type" value="Genomic_DNA"/>
</dbReference>
<evidence type="ECO:0000256" key="1">
    <source>
        <dbReference type="SAM" id="Phobius"/>
    </source>
</evidence>
<comment type="caution">
    <text evidence="2">The sequence shown here is derived from an EMBL/GenBank/DDBJ whole genome shotgun (WGS) entry which is preliminary data.</text>
</comment>
<gene>
    <name evidence="2" type="ORF">B0T10DRAFT_475936</name>
</gene>
<sequence>MGVEWVSNGMLPGIRSSTGSLVESRRLFCFCPAGSCLSYALMPASLPMHASPLDTPFLGALVLGLSFFSLLRCRTAHNTDFSSLLGTYLATPSLFPSCVISRVFQLSSSSSSFSSS</sequence>
<protein>
    <submittedName>
        <fullName evidence="2">Uncharacterized protein</fullName>
    </submittedName>
</protein>
<keyword evidence="3" id="KW-1185">Reference proteome</keyword>
<organism evidence="2 3">
    <name type="scientific">Thelonectria olida</name>
    <dbReference type="NCBI Taxonomy" id="1576542"/>
    <lineage>
        <taxon>Eukaryota</taxon>
        <taxon>Fungi</taxon>
        <taxon>Dikarya</taxon>
        <taxon>Ascomycota</taxon>
        <taxon>Pezizomycotina</taxon>
        <taxon>Sordariomycetes</taxon>
        <taxon>Hypocreomycetidae</taxon>
        <taxon>Hypocreales</taxon>
        <taxon>Nectriaceae</taxon>
        <taxon>Thelonectria</taxon>
    </lineage>
</organism>
<dbReference type="Proteomes" id="UP000777438">
    <property type="component" value="Unassembled WGS sequence"/>
</dbReference>
<dbReference type="AlphaFoldDB" id="A0A9P8WEX3"/>
<evidence type="ECO:0000313" key="3">
    <source>
        <dbReference type="Proteomes" id="UP000777438"/>
    </source>
</evidence>